<dbReference type="InterPro" id="IPR043502">
    <property type="entry name" value="DNA/RNA_pol_sf"/>
</dbReference>
<dbReference type="Proteomes" id="UP000231279">
    <property type="component" value="Unassembled WGS sequence"/>
</dbReference>
<evidence type="ECO:0000256" key="1">
    <source>
        <dbReference type="ARBA" id="ARBA00022679"/>
    </source>
</evidence>
<evidence type="ECO:0000256" key="5">
    <source>
        <dbReference type="ARBA" id="ARBA00023268"/>
    </source>
</evidence>
<dbReference type="CDD" id="cd09274">
    <property type="entry name" value="RNase_HI_RT_Ty3"/>
    <property type="match status" value="1"/>
</dbReference>
<proteinExistence type="predicted"/>
<dbReference type="PROSITE" id="PS50994">
    <property type="entry name" value="INTEGRASE"/>
    <property type="match status" value="1"/>
</dbReference>
<dbReference type="CDD" id="cd01647">
    <property type="entry name" value="RT_LTR"/>
    <property type="match status" value="1"/>
</dbReference>
<evidence type="ECO:0000313" key="8">
    <source>
        <dbReference type="EMBL" id="PIN03721.1"/>
    </source>
</evidence>
<dbReference type="Gene3D" id="1.10.340.70">
    <property type="match status" value="1"/>
</dbReference>
<dbReference type="STRING" id="429701.A0A2G9GEK6"/>
<feature type="region of interest" description="Disordered" evidence="6">
    <location>
        <begin position="175"/>
        <end position="203"/>
    </location>
</feature>
<feature type="compositionally biased region" description="Polar residues" evidence="6">
    <location>
        <begin position="175"/>
        <end position="185"/>
    </location>
</feature>
<feature type="compositionally biased region" description="Low complexity" evidence="6">
    <location>
        <begin position="191"/>
        <end position="200"/>
    </location>
</feature>
<keyword evidence="2 8" id="KW-0548">Nucleotidyltransferase</keyword>
<keyword evidence="9" id="KW-1185">Reference proteome</keyword>
<dbReference type="Gene3D" id="3.30.420.10">
    <property type="entry name" value="Ribonuclease H-like superfamily/Ribonuclease H"/>
    <property type="match status" value="1"/>
</dbReference>
<sequence length="1356" mass="155908">MTFRQGVSETVYDAWSRFRKMLHNCPNHDIPRHIQVHTFYHGLTDGGKDKLDHLNRDSFLSGTIVQCHNLLNNLVANYYEKKSERATSSKATGVIEVDQVTALNAKIDFLMQSMKKFGVNQVKHTPIICEECGESHPSEQHPHSVESIQFVSNAQKSQNNPYSNTYNPGWRQYPNFSWNNNQEQGSAPRFQQGGQQQVQQPMQEKKLSLEETLIQFMGSLPGNIEPNPRQDGKTQCQAVTLHNGRELQEVVKEPAKPKGKEVIFEENEKEVEAPLERLQKQKLEKQFQKFLKIFKKLHINIPFAEALEQMPSYVKFMKDILSKKRRLGDYEMVALTEEYSAIIQNKLPPKLKDPGSFTIPCTIGTHFSGRALCDLGASINLMPYSIYRTLGLGEAKPTSITLQLADRLLTYPNGVIEDIRIKVDKVIFPADFVVLDMEVDSEMPIILGRPFLATAELQLMFKRTMKFPNESGECFSVSLFDNLAENESIAEQPLDPLECALLDRIDEDNEEDLEVVKTLDASKYFKSRGVESLERTAPSKVLKPSIEEPPTLELKSLPKKLLRVLRNHKCTIGWTIADIKGISPSFCMHKILLEDDQKPSVESQRRLNSIMKEVVKKEIIKWLDVGIIYPISNSSWVSPVQCVPKKEGITMVPNMHNELIPTRTITGWRVCMDYRKLNKATRKDHFPLPLVDQMLDRLAGKEFYCFLDRYSGYNQIAIAPKDQEKTTFTCPYGTFAFRRMPFGLCNAPATFQRCMMNSFDECLNNLSSVLKRCEDTNLVLNWEKCHFMVQEGIVLGHKVSNRGIEIDKAKLETIEQLPPPTLSFPFELMCDASDFAIGAVLGQRKDKIFHSIYYASKTLNDAQLNYTTTEKELLAVVFAFDKFRSYLVEFDLEIRDRKGTENQIADHLSRLESPAKIDEPNLINDNFSDEQLLAIVASDVPWYADIVNYLTCGIIPFDLNTQQKKKFLLDTRRYFWDDLFLFKQGPDNILRRCVPEVEMNNVLEQCHASPYGGHFQEDRTATKILQSGFFLPNLFKDAHLFVANCDRCQRTGNISRRHEMLLNTILEVELFDVWGIDFMGPFVPSFGNMYILFAVDYVSKWVEAVAVPNNDSKVVVNFIKKNIFTRFGTPRAIISDGGTHFCNRNFETLLSKYASGQVEVSNREIKRILEKTISSTRKDWSKCLDEALWAYRTAFKTPIGMSPYGLVFGKTCHLPVELEHNAYWVIRKLNFDMQAAGQKRLLQLNELDEFRLQAYENAKIYKEKTKRWHDKKIVERRFEPGQYVLLFNSRLKLFSGKLKSRWSGPFHITEVFSHGAVELKNENSKNRFKVNAQRIKHYWGGVVDHQHTSITLNEDN</sequence>
<dbReference type="Gene3D" id="3.10.10.10">
    <property type="entry name" value="HIV Type 1 Reverse Transcriptase, subunit A, domain 1"/>
    <property type="match status" value="1"/>
</dbReference>
<comment type="caution">
    <text evidence="8">The sequence shown here is derived from an EMBL/GenBank/DDBJ whole genome shotgun (WGS) entry which is preliminary data.</text>
</comment>
<keyword evidence="1 8" id="KW-0808">Transferase</keyword>
<dbReference type="InterPro" id="IPR021109">
    <property type="entry name" value="Peptidase_aspartic_dom_sf"/>
</dbReference>
<dbReference type="Pfam" id="PF00078">
    <property type="entry name" value="RVT_1"/>
    <property type="match status" value="1"/>
</dbReference>
<dbReference type="Pfam" id="PF17919">
    <property type="entry name" value="RT_RNaseH_2"/>
    <property type="match status" value="1"/>
</dbReference>
<dbReference type="OrthoDB" id="10055717at2759"/>
<gene>
    <name evidence="8" type="ORF">CDL12_23747</name>
</gene>
<dbReference type="EMBL" id="NKXS01005421">
    <property type="protein sequence ID" value="PIN03721.1"/>
    <property type="molecule type" value="Genomic_DNA"/>
</dbReference>
<evidence type="ECO:0000256" key="3">
    <source>
        <dbReference type="ARBA" id="ARBA00022722"/>
    </source>
</evidence>
<dbReference type="FunFam" id="3.10.20.370:FF:000001">
    <property type="entry name" value="Retrovirus-related Pol polyprotein from transposon 17.6-like protein"/>
    <property type="match status" value="1"/>
</dbReference>
<feature type="domain" description="Integrase catalytic" evidence="7">
    <location>
        <begin position="1065"/>
        <end position="1153"/>
    </location>
</feature>
<keyword evidence="8" id="KW-0239">DNA-directed DNA polymerase</keyword>
<keyword evidence="5" id="KW-0511">Multifunctional enzyme</keyword>
<dbReference type="InterPro" id="IPR041577">
    <property type="entry name" value="RT_RNaseH_2"/>
</dbReference>
<dbReference type="Pfam" id="PF17921">
    <property type="entry name" value="Integrase_H2C2"/>
    <property type="match status" value="1"/>
</dbReference>
<dbReference type="InterPro" id="IPR041588">
    <property type="entry name" value="Integrase_H2C2"/>
</dbReference>
<evidence type="ECO:0000256" key="4">
    <source>
        <dbReference type="ARBA" id="ARBA00022759"/>
    </source>
</evidence>
<keyword evidence="4" id="KW-0378">Hydrolase</keyword>
<reference evidence="9" key="1">
    <citation type="journal article" date="2018" name="Gigascience">
        <title>Genome assembly of the Pink Ipe (Handroanthus impetiginosus, Bignoniaceae), a highly valued, ecologically keystone Neotropical timber forest tree.</title>
        <authorList>
            <person name="Silva-Junior O.B."/>
            <person name="Grattapaglia D."/>
            <person name="Novaes E."/>
            <person name="Collevatti R.G."/>
        </authorList>
    </citation>
    <scope>NUCLEOTIDE SEQUENCE [LARGE SCALE GENOMIC DNA]</scope>
    <source>
        <strain evidence="9">cv. UFG-1</strain>
    </source>
</reference>
<dbReference type="Gene3D" id="3.30.70.270">
    <property type="match status" value="2"/>
</dbReference>
<name>A0A2G9GEK6_9LAMI</name>
<keyword evidence="3" id="KW-0540">Nuclease</keyword>
<dbReference type="InterPro" id="IPR001584">
    <property type="entry name" value="Integrase_cat-core"/>
</dbReference>
<dbReference type="InterPro" id="IPR043128">
    <property type="entry name" value="Rev_trsase/Diguanyl_cyclase"/>
</dbReference>
<dbReference type="InterPro" id="IPR012337">
    <property type="entry name" value="RNaseH-like_sf"/>
</dbReference>
<dbReference type="InterPro" id="IPR050951">
    <property type="entry name" value="Retrovirus_Pol_polyprotein"/>
</dbReference>
<dbReference type="SUPFAM" id="SSF56672">
    <property type="entry name" value="DNA/RNA polymerases"/>
    <property type="match status" value="1"/>
</dbReference>
<dbReference type="PANTHER" id="PTHR37984:SF5">
    <property type="entry name" value="PROTEIN NYNRIN-LIKE"/>
    <property type="match status" value="1"/>
</dbReference>
<dbReference type="PANTHER" id="PTHR37984">
    <property type="entry name" value="PROTEIN CBG26694"/>
    <property type="match status" value="1"/>
</dbReference>
<dbReference type="Pfam" id="PF00665">
    <property type="entry name" value="rve"/>
    <property type="match status" value="1"/>
</dbReference>
<keyword evidence="4" id="KW-0255">Endonuclease</keyword>
<accession>A0A2G9GEK6</accession>
<dbReference type="EC" id="2.7.7.7" evidence="8"/>
<dbReference type="GO" id="GO:0003887">
    <property type="term" value="F:DNA-directed DNA polymerase activity"/>
    <property type="evidence" value="ECO:0007669"/>
    <property type="project" value="UniProtKB-KW"/>
</dbReference>
<evidence type="ECO:0000313" key="9">
    <source>
        <dbReference type="Proteomes" id="UP000231279"/>
    </source>
</evidence>
<dbReference type="GO" id="GO:0003676">
    <property type="term" value="F:nucleic acid binding"/>
    <property type="evidence" value="ECO:0007669"/>
    <property type="project" value="InterPro"/>
</dbReference>
<dbReference type="CDD" id="cd00303">
    <property type="entry name" value="retropepsin_like"/>
    <property type="match status" value="1"/>
</dbReference>
<dbReference type="SUPFAM" id="SSF53098">
    <property type="entry name" value="Ribonuclease H-like"/>
    <property type="match status" value="1"/>
</dbReference>
<dbReference type="InterPro" id="IPR000477">
    <property type="entry name" value="RT_dom"/>
</dbReference>
<evidence type="ECO:0000256" key="2">
    <source>
        <dbReference type="ARBA" id="ARBA00022695"/>
    </source>
</evidence>
<protein>
    <submittedName>
        <fullName evidence="8">DNA-directed DNA polymerase</fullName>
        <ecNumber evidence="8">2.7.7.7</ecNumber>
    </submittedName>
</protein>
<evidence type="ECO:0000259" key="7">
    <source>
        <dbReference type="PROSITE" id="PS50994"/>
    </source>
</evidence>
<dbReference type="Gene3D" id="2.40.70.10">
    <property type="entry name" value="Acid Proteases"/>
    <property type="match status" value="1"/>
</dbReference>
<dbReference type="InterPro" id="IPR036397">
    <property type="entry name" value="RNaseH_sf"/>
</dbReference>
<dbReference type="GO" id="GO:0015074">
    <property type="term" value="P:DNA integration"/>
    <property type="evidence" value="ECO:0007669"/>
    <property type="project" value="InterPro"/>
</dbReference>
<dbReference type="GO" id="GO:0004519">
    <property type="term" value="F:endonuclease activity"/>
    <property type="evidence" value="ECO:0007669"/>
    <property type="project" value="UniProtKB-KW"/>
</dbReference>
<organism evidence="8 9">
    <name type="scientific">Handroanthus impetiginosus</name>
    <dbReference type="NCBI Taxonomy" id="429701"/>
    <lineage>
        <taxon>Eukaryota</taxon>
        <taxon>Viridiplantae</taxon>
        <taxon>Streptophyta</taxon>
        <taxon>Embryophyta</taxon>
        <taxon>Tracheophyta</taxon>
        <taxon>Spermatophyta</taxon>
        <taxon>Magnoliopsida</taxon>
        <taxon>eudicotyledons</taxon>
        <taxon>Gunneridae</taxon>
        <taxon>Pentapetalae</taxon>
        <taxon>asterids</taxon>
        <taxon>lamiids</taxon>
        <taxon>Lamiales</taxon>
        <taxon>Bignoniaceae</taxon>
        <taxon>Crescentiina</taxon>
        <taxon>Tabebuia alliance</taxon>
        <taxon>Handroanthus</taxon>
    </lineage>
</organism>
<dbReference type="Gene3D" id="3.10.20.370">
    <property type="match status" value="1"/>
</dbReference>
<evidence type="ECO:0000256" key="6">
    <source>
        <dbReference type="SAM" id="MobiDB-lite"/>
    </source>
</evidence>